<keyword evidence="1" id="KW-0812">Transmembrane</keyword>
<keyword evidence="1" id="KW-1133">Transmembrane helix</keyword>
<name>A0A4R8W8I4_9MICO</name>
<keyword evidence="1" id="KW-0472">Membrane</keyword>
<gene>
    <name evidence="2" type="ORF">E3O42_05185</name>
</gene>
<evidence type="ECO:0000313" key="3">
    <source>
        <dbReference type="Proteomes" id="UP000297907"/>
    </source>
</evidence>
<evidence type="ECO:0000256" key="1">
    <source>
        <dbReference type="SAM" id="Phobius"/>
    </source>
</evidence>
<accession>A0A4R8W8I4</accession>
<feature type="transmembrane region" description="Helical" evidence="1">
    <location>
        <begin position="44"/>
        <end position="65"/>
    </location>
</feature>
<dbReference type="Proteomes" id="UP000297907">
    <property type="component" value="Unassembled WGS sequence"/>
</dbReference>
<protein>
    <submittedName>
        <fullName evidence="2">Uncharacterized protein</fullName>
    </submittedName>
</protein>
<comment type="caution">
    <text evidence="2">The sequence shown here is derived from an EMBL/GenBank/DDBJ whole genome shotgun (WGS) entry which is preliminary data.</text>
</comment>
<feature type="transmembrane region" description="Helical" evidence="1">
    <location>
        <begin position="15"/>
        <end position="38"/>
    </location>
</feature>
<sequence>MLIPLMRDRDQIDSLYSIFILDLGFIMPAFLILAVLALSNHGVGLVLLPSLYVLGFTLIFSLALAELVKPVVGTAPDLLGLTAATAVHALSCTRRPPPAPLGAFPPWYRPLFGGCRSLVGDSHQDEWDGHRK</sequence>
<organism evidence="2 3">
    <name type="scientific">Cryobacterium adonitolivorans</name>
    <dbReference type="NCBI Taxonomy" id="1259189"/>
    <lineage>
        <taxon>Bacteria</taxon>
        <taxon>Bacillati</taxon>
        <taxon>Actinomycetota</taxon>
        <taxon>Actinomycetes</taxon>
        <taxon>Micrococcales</taxon>
        <taxon>Microbacteriaceae</taxon>
        <taxon>Cryobacterium</taxon>
    </lineage>
</organism>
<dbReference type="EMBL" id="SOFL01000014">
    <property type="protein sequence ID" value="TFC04389.1"/>
    <property type="molecule type" value="Genomic_DNA"/>
</dbReference>
<dbReference type="OrthoDB" id="4935330at2"/>
<proteinExistence type="predicted"/>
<dbReference type="AlphaFoldDB" id="A0A4R8W8I4"/>
<keyword evidence="3" id="KW-1185">Reference proteome</keyword>
<dbReference type="RefSeq" id="WP_134452925.1">
    <property type="nucleotide sequence ID" value="NZ_SOFL01000014.1"/>
</dbReference>
<reference evidence="2 3" key="1">
    <citation type="submission" date="2019-03" db="EMBL/GenBank/DDBJ databases">
        <title>Genomics of glacier-inhabiting Cryobacterium strains.</title>
        <authorList>
            <person name="Liu Q."/>
            <person name="Xin Y.-H."/>
        </authorList>
    </citation>
    <scope>NUCLEOTIDE SEQUENCE [LARGE SCALE GENOMIC DNA]</scope>
    <source>
        <strain evidence="2 3">RHLS22-1</strain>
    </source>
</reference>
<evidence type="ECO:0000313" key="2">
    <source>
        <dbReference type="EMBL" id="TFC04389.1"/>
    </source>
</evidence>